<dbReference type="Pfam" id="PF12698">
    <property type="entry name" value="ABC2_membrane_3"/>
    <property type="match status" value="1"/>
</dbReference>
<evidence type="ECO:0000256" key="2">
    <source>
        <dbReference type="ARBA" id="ARBA00022692"/>
    </source>
</evidence>
<evidence type="ECO:0000313" key="7">
    <source>
        <dbReference type="EMBL" id="TCS86340.1"/>
    </source>
</evidence>
<feature type="transmembrane region" description="Helical" evidence="5">
    <location>
        <begin position="21"/>
        <end position="45"/>
    </location>
</feature>
<evidence type="ECO:0000256" key="5">
    <source>
        <dbReference type="SAM" id="Phobius"/>
    </source>
</evidence>
<feature type="transmembrane region" description="Helical" evidence="5">
    <location>
        <begin position="238"/>
        <end position="256"/>
    </location>
</feature>
<dbReference type="Proteomes" id="UP000295807">
    <property type="component" value="Unassembled WGS sequence"/>
</dbReference>
<gene>
    <name evidence="7" type="ORF">EDD80_108133</name>
</gene>
<keyword evidence="3 5" id="KW-1133">Transmembrane helix</keyword>
<evidence type="ECO:0000256" key="3">
    <source>
        <dbReference type="ARBA" id="ARBA00022989"/>
    </source>
</evidence>
<dbReference type="EMBL" id="SMAD01000008">
    <property type="protein sequence ID" value="TCS86340.1"/>
    <property type="molecule type" value="Genomic_DNA"/>
</dbReference>
<dbReference type="Gene3D" id="3.40.190.10">
    <property type="entry name" value="Periplasmic binding protein-like II"/>
    <property type="match status" value="1"/>
</dbReference>
<evidence type="ECO:0000256" key="4">
    <source>
        <dbReference type="ARBA" id="ARBA00023136"/>
    </source>
</evidence>
<name>A0A4R3KP20_9SPHI</name>
<comment type="subcellular location">
    <subcellularLocation>
        <location evidence="1">Membrane</location>
        <topology evidence="1">Multi-pass membrane protein</topology>
    </subcellularLocation>
</comment>
<organism evidence="7 8">
    <name type="scientific">Anseongella ginsenosidimutans</name>
    <dbReference type="NCBI Taxonomy" id="496056"/>
    <lineage>
        <taxon>Bacteria</taxon>
        <taxon>Pseudomonadati</taxon>
        <taxon>Bacteroidota</taxon>
        <taxon>Sphingobacteriia</taxon>
        <taxon>Sphingobacteriales</taxon>
        <taxon>Sphingobacteriaceae</taxon>
        <taxon>Anseongella</taxon>
    </lineage>
</organism>
<evidence type="ECO:0000313" key="8">
    <source>
        <dbReference type="Proteomes" id="UP000295807"/>
    </source>
</evidence>
<dbReference type="AlphaFoldDB" id="A0A4R3KP20"/>
<sequence>MNKTLLIISREYLTRVRKKSFIVLTILVPLLIVGMYAAIFMFAIAGNKELKHVTVLDESKVFKDNFRDTENIRFSYSGNSMEQEKERILNQDDSFLLHIPPFEKLPRDVEILSSKQAGMDLIETIDRQMERVLRDKKLTEAGIDTSVLNHLKVDISLGTTRLTEQGEAKTSAGASYGVALAACILIYLFIFLYGVQVMRGVIEEKTSRIVEVIISSVKPYQLMLGKILGIALVGLTQFLLWIILSLAATGVVKTVLADDIRLSSKQQMQVMEQAGGAAAADTANPALEVLQAIGTLNLPLILSCFVFYFLGGYLLYSALFAAVGSAVDNETETQQFMFPVTLPLLFAYLSSFGLITNPDSTLLFWLSMIPFTAPVSMMVRLPFGVPAWQIGLSMALLVGGFIFTVWLAGRIYRTGILMYGKKVTFRELGKWLFYKN</sequence>
<dbReference type="InterPro" id="IPR013525">
    <property type="entry name" value="ABC2_TM"/>
</dbReference>
<dbReference type="SUPFAM" id="SSF53850">
    <property type="entry name" value="Periplasmic binding protein-like II"/>
    <property type="match status" value="1"/>
</dbReference>
<dbReference type="GO" id="GO:0140359">
    <property type="term" value="F:ABC-type transporter activity"/>
    <property type="evidence" value="ECO:0007669"/>
    <property type="project" value="InterPro"/>
</dbReference>
<feature type="transmembrane region" description="Helical" evidence="5">
    <location>
        <begin position="336"/>
        <end position="355"/>
    </location>
</feature>
<dbReference type="PANTHER" id="PTHR43471">
    <property type="entry name" value="ABC TRANSPORTER PERMEASE"/>
    <property type="match status" value="1"/>
</dbReference>
<protein>
    <submittedName>
        <fullName evidence="7">ABC-2 type transport system permease protein</fullName>
    </submittedName>
</protein>
<keyword evidence="2 5" id="KW-0812">Transmembrane</keyword>
<dbReference type="RefSeq" id="WP_132129741.1">
    <property type="nucleotide sequence ID" value="NZ_CP042432.1"/>
</dbReference>
<proteinExistence type="predicted"/>
<keyword evidence="4 5" id="KW-0472">Membrane</keyword>
<accession>A0A4R3KP20</accession>
<evidence type="ECO:0000256" key="1">
    <source>
        <dbReference type="ARBA" id="ARBA00004141"/>
    </source>
</evidence>
<keyword evidence="8" id="KW-1185">Reference proteome</keyword>
<dbReference type="OrthoDB" id="9768837at2"/>
<feature type="transmembrane region" description="Helical" evidence="5">
    <location>
        <begin position="176"/>
        <end position="197"/>
    </location>
</feature>
<feature type="transmembrane region" description="Helical" evidence="5">
    <location>
        <begin position="387"/>
        <end position="408"/>
    </location>
</feature>
<dbReference type="PANTHER" id="PTHR43471:SF3">
    <property type="entry name" value="ABC TRANSPORTER PERMEASE PROTEIN NATB"/>
    <property type="match status" value="1"/>
</dbReference>
<comment type="caution">
    <text evidence="7">The sequence shown here is derived from an EMBL/GenBank/DDBJ whole genome shotgun (WGS) entry which is preliminary data.</text>
</comment>
<dbReference type="GO" id="GO:0016020">
    <property type="term" value="C:membrane"/>
    <property type="evidence" value="ECO:0007669"/>
    <property type="project" value="UniProtKB-SubCell"/>
</dbReference>
<reference evidence="7 8" key="1">
    <citation type="submission" date="2019-03" db="EMBL/GenBank/DDBJ databases">
        <title>Genomic Encyclopedia of Type Strains, Phase IV (KMG-IV): sequencing the most valuable type-strain genomes for metagenomic binning, comparative biology and taxonomic classification.</title>
        <authorList>
            <person name="Goeker M."/>
        </authorList>
    </citation>
    <scope>NUCLEOTIDE SEQUENCE [LARGE SCALE GENOMIC DNA]</scope>
    <source>
        <strain evidence="7 8">DSM 21100</strain>
    </source>
</reference>
<feature type="transmembrane region" description="Helical" evidence="5">
    <location>
        <begin position="300"/>
        <end position="324"/>
    </location>
</feature>
<feature type="domain" description="ABC-2 type transporter transmembrane" evidence="6">
    <location>
        <begin position="19"/>
        <end position="408"/>
    </location>
</feature>
<evidence type="ECO:0000259" key="6">
    <source>
        <dbReference type="Pfam" id="PF12698"/>
    </source>
</evidence>